<gene>
    <name evidence="1" type="ORF">K503DRAFT_774607</name>
</gene>
<organism evidence="1 2">
    <name type="scientific">Rhizopogon vinicolor AM-OR11-026</name>
    <dbReference type="NCBI Taxonomy" id="1314800"/>
    <lineage>
        <taxon>Eukaryota</taxon>
        <taxon>Fungi</taxon>
        <taxon>Dikarya</taxon>
        <taxon>Basidiomycota</taxon>
        <taxon>Agaricomycotina</taxon>
        <taxon>Agaricomycetes</taxon>
        <taxon>Agaricomycetidae</taxon>
        <taxon>Boletales</taxon>
        <taxon>Suillineae</taxon>
        <taxon>Rhizopogonaceae</taxon>
        <taxon>Rhizopogon</taxon>
    </lineage>
</organism>
<name>A0A1B7MP58_9AGAM</name>
<keyword evidence="2" id="KW-1185">Reference proteome</keyword>
<dbReference type="InParanoid" id="A0A1B7MP58"/>
<accession>A0A1B7MP58</accession>
<protein>
    <submittedName>
        <fullName evidence="1">Uncharacterized protein</fullName>
    </submittedName>
</protein>
<feature type="non-terminal residue" evidence="1">
    <location>
        <position position="70"/>
    </location>
</feature>
<sequence length="70" mass="8209">MLSTNELYDFLAILVYFLKHIEITAPQRLQPDTRTPELFVFLYSMLSNQLDDFSAILARFLERIDITAPQ</sequence>
<evidence type="ECO:0000313" key="2">
    <source>
        <dbReference type="Proteomes" id="UP000092154"/>
    </source>
</evidence>
<proteinExistence type="predicted"/>
<dbReference type="EMBL" id="KV448618">
    <property type="protein sequence ID" value="OAX34392.1"/>
    <property type="molecule type" value="Genomic_DNA"/>
</dbReference>
<dbReference type="Proteomes" id="UP000092154">
    <property type="component" value="Unassembled WGS sequence"/>
</dbReference>
<dbReference type="OrthoDB" id="3251624at2759"/>
<evidence type="ECO:0000313" key="1">
    <source>
        <dbReference type="EMBL" id="OAX34392.1"/>
    </source>
</evidence>
<dbReference type="AlphaFoldDB" id="A0A1B7MP58"/>
<reference evidence="1 2" key="1">
    <citation type="submission" date="2016-06" db="EMBL/GenBank/DDBJ databases">
        <title>Comparative genomics of the ectomycorrhizal sister species Rhizopogon vinicolor and Rhizopogon vesiculosus (Basidiomycota: Boletales) reveals a divergence of the mating type B locus.</title>
        <authorList>
            <consortium name="DOE Joint Genome Institute"/>
            <person name="Mujic A.B."/>
            <person name="Kuo A."/>
            <person name="Tritt A."/>
            <person name="Lipzen A."/>
            <person name="Chen C."/>
            <person name="Johnson J."/>
            <person name="Sharma A."/>
            <person name="Barry K."/>
            <person name="Grigoriev I.V."/>
            <person name="Spatafora J.W."/>
        </authorList>
    </citation>
    <scope>NUCLEOTIDE SEQUENCE [LARGE SCALE GENOMIC DNA]</scope>
    <source>
        <strain evidence="1 2">AM-OR11-026</strain>
    </source>
</reference>